<feature type="region of interest" description="Disordered" evidence="5">
    <location>
        <begin position="1759"/>
        <end position="1864"/>
    </location>
</feature>
<dbReference type="CDD" id="cd15517">
    <property type="entry name" value="PHD_TCF19_like"/>
    <property type="match status" value="1"/>
</dbReference>
<dbReference type="InterPro" id="IPR001965">
    <property type="entry name" value="Znf_PHD"/>
</dbReference>
<feature type="compositionally biased region" description="Acidic residues" evidence="5">
    <location>
        <begin position="2348"/>
        <end position="2357"/>
    </location>
</feature>
<feature type="compositionally biased region" description="Basic and acidic residues" evidence="5">
    <location>
        <begin position="2322"/>
        <end position="2338"/>
    </location>
</feature>
<feature type="compositionally biased region" description="Polar residues" evidence="5">
    <location>
        <begin position="127"/>
        <end position="140"/>
    </location>
</feature>
<evidence type="ECO:0000259" key="7">
    <source>
        <dbReference type="PROSITE" id="PS50982"/>
    </source>
</evidence>
<keyword evidence="1" id="KW-0479">Metal-binding</keyword>
<feature type="compositionally biased region" description="Low complexity" evidence="5">
    <location>
        <begin position="2374"/>
        <end position="2398"/>
    </location>
</feature>
<feature type="compositionally biased region" description="Basic and acidic residues" evidence="5">
    <location>
        <begin position="1837"/>
        <end position="1860"/>
    </location>
</feature>
<feature type="region of interest" description="Disordered" evidence="5">
    <location>
        <begin position="2318"/>
        <end position="2493"/>
    </location>
</feature>
<evidence type="ECO:0000256" key="3">
    <source>
        <dbReference type="ARBA" id="ARBA00022833"/>
    </source>
</evidence>
<feature type="region of interest" description="Disordered" evidence="5">
    <location>
        <begin position="521"/>
        <end position="618"/>
    </location>
</feature>
<dbReference type="EMBL" id="JAWDGP010004473">
    <property type="protein sequence ID" value="KAK3764060.1"/>
    <property type="molecule type" value="Genomic_DNA"/>
</dbReference>
<feature type="domain" description="PHD-type" evidence="6">
    <location>
        <begin position="2484"/>
        <end position="2544"/>
    </location>
</feature>
<feature type="compositionally biased region" description="Polar residues" evidence="5">
    <location>
        <begin position="833"/>
        <end position="842"/>
    </location>
</feature>
<feature type="region of interest" description="Disordered" evidence="5">
    <location>
        <begin position="940"/>
        <end position="1054"/>
    </location>
</feature>
<name>A0AAE0Z7C1_9GAST</name>
<feature type="compositionally biased region" description="Polar residues" evidence="5">
    <location>
        <begin position="296"/>
        <end position="306"/>
    </location>
</feature>
<feature type="compositionally biased region" description="Low complexity" evidence="5">
    <location>
        <begin position="552"/>
        <end position="569"/>
    </location>
</feature>
<organism evidence="8 9">
    <name type="scientific">Elysia crispata</name>
    <name type="common">lettuce slug</name>
    <dbReference type="NCBI Taxonomy" id="231223"/>
    <lineage>
        <taxon>Eukaryota</taxon>
        <taxon>Metazoa</taxon>
        <taxon>Spiralia</taxon>
        <taxon>Lophotrochozoa</taxon>
        <taxon>Mollusca</taxon>
        <taxon>Gastropoda</taxon>
        <taxon>Heterobranchia</taxon>
        <taxon>Euthyneura</taxon>
        <taxon>Panpulmonata</taxon>
        <taxon>Sacoglossa</taxon>
        <taxon>Placobranchoidea</taxon>
        <taxon>Plakobranchidae</taxon>
        <taxon>Elysia</taxon>
    </lineage>
</organism>
<feature type="compositionally biased region" description="Basic residues" evidence="5">
    <location>
        <begin position="2146"/>
        <end position="2161"/>
    </location>
</feature>
<sequence>MEKIGRPVSEKLQHVNVNSSSPVVNSDLSQKLLTKKNESECENNPEEKQSESSKRQQNEKQSSEDPRTDCEALETFCERNEAETNESPLQEKDVLRKGDSLVSPTVQETQKEILLQSSESQEKDDSTAVNETIINISSPQLVRRSNEESCNEDIESNKAQTSSKANEKETDSVESSSNPAGEECCEQRSSGGSKENEAEFVRVADGSESLPAPVNGIEKQTVNGTNKENENNTVAVSEASSPSLANVTKEKVIVTSAKREADENDSLNNSGDESALVIDDRPELDSESPLPLARQSAKTLPASSPQVAPKAPAKSVKGRKTGNPRQPPKFDKEDLEHLRLPEKYGWKRELVYRGTFDQESRKMDIYYHPPSGRKLRSMMDIGTYLDKQVQYPLNRTHFTFRKEKLFEPPFEIVRSAGQPVRAFSSPSVTSKNKGSPTTITPSTGRVVVKVTTPTTPKSTSGVKQTFPGKYINRSGGNVAPKASEKNAGLISSVQQGNSIRLKTNGTGSNLTQLAREALQQSLSPSNQGGGLHSSAGSQTTNLQPNSQQSQPKKGFGFGLKNSKSSSNGASKDRPAVSWKMKVTPRTNIKKNRPRPSSPDWRPSDEESFSSDSSDNEEDENVEIIRHGVGDADGDEIQRVMGPASDLIASIVRQSQPKLPRNTSYSIPLTTVNSGSVNKNLMPRLSTSNMQPPRTKLATSKDPRVMIIQNPSHNINTNANVSLQSVMSRSLLHSSSVPSNLPIQVFAGGYGPIQPSISDVSSGASSIFPPPPPLASCPTLRSTDPPPLRSVGLNPPPLMSMQPPPLLAAPRAPPALQPCPLLLDGNVRLQTPGQMAREIQSQSPPAPPPLAHRSFTPNILQRHGSQKSPQKSGVVPAQAKDTERIEERDIVQVVSRSDEGKKSNQLPKVISDVAELVVSSEEEDNVQCIALSSQAQRKNLEAADKMPSQRKRQTPSFSNSSDEEGPNQATSQAKRIKLEKRKSPEPAQANVKALEAVRNLVANRSGKEDDNKGNGESTQSSTALRNIFNKPPKSKNFLPEANDADKKAGEEEDDDDEFLLPVSFAPEATQTESPQSLSLLNEMDEAEQPVNSTSSSIPSTESTNTPCTSSAASSKSSNSNELALPLDNSHVPLKTNTSNAQLLTLPSALREKLDLKRPLLLSLNGQDITIPPAHVLDTKDSLKVLLPPGTNMSVSGPAKTLSVAVSNLATPSSSSTPPPKLTRGSHLRSSFRPLQECVGFMTRLFKFFSIPCLLKMSQVNRTWLKMFYQPDLWQTVSFRNVYVKDWDQAQRFLQKVCVKKLSLSGMVLRRDIEVESWQRIQKIVPVVTTLTELHFGRVPANVIEGLMEKLPETVNISADLIMDSKSKENKNKTTSNRWSEKHVDNMASALTSVGSGMSSTNAARLFNVAESDLLHLRQDRMYVLTPQEESLVVLCCMRLAQMGFTVTISSFLIKCQEMFARRYSTSVPVPIFDGACRQIFQRNLPFFQCEQGSTPSLPLSLDRHYIKLGNLFDNICRPLKITADQIFMFDIQPFRLLADSQSLSRRVVTLTVLWATDAGSLSVRPAMLVTPTELRSDQTHEKFKAVVAKNGVATPTHIQQYFRQLIASAAKFPLVVLCNTDASNFSESLVSMCLQHQVYLMNIPGDIAKYVFPGCQGGLIHMLKKHVPLMSMKQEEFLLQLKLLFQKCSLNIQMSTKLAFTATGVFPVNRRAPVQYQSHGTSELIGEELIPAAKTKTPISTTTDVIVSKVQRVKIISKASDLEDSSNESVSSEEGEKNENKKSTMPDPSPFSDIEFTEESKESSNISCHPSASMSKKKHTTEVVQGKNKPSAPQVQSNKKDESKAGEKNHAKNESKKDNKLKNVKNTRFSTGFRFARKLMLKARRGPIKLSTHNYKPLKPLTSVLQPKDSIKVTVDGNNVISTLATDPSVFETVAQHKNSSLTTNLPNKEFSAEFEPKDFEKEPSSLVIDTTKVKEKRSKKSEKSVDIKIKQVLALSPSKNKVLVRKHIQEAIDAVVEESREYARQVEQGGKHGVEIMPEKWIQRQREKQASLDVSSANLNSTYVKKMGDTSIVLKTSSIAKLEKNQDEEEESEEEEEEDVEEMEEDDADEEEAASSNEEDEEEDEVEPGVEWTVSTQPKHVEPKSTRKKHKKRKKKNKRKHYDSDEETSAKDREKKHKKKRAKRAKKKKSKPDPEDMETSHEVSPQKQVLNGNNIEKEAIKNIPSRNDLDSNDKAVTSESVNECEEGHKRNTDGTVFKPAFQQQPSYISDHDYFSKFVDEDSVNMEEIDSALPSGTEEMNVLNGVSVLTTKVVLENIPANEESSHQTSTEHDYSKAAEEVLDISGQDVEVEMVEGEDSEAKEITTPDSSESDSDSASSHKSSPGTSSGFSKSSNSTGTANEESSEDESDVESEQNKSGVSHELGCSPKKKVRKESSSSRDSDSSGSDSSESDSESEKDEKKKKASTSLESDEEENDDSDEEGEEDKCQLCMRSTPPHSKDVLIDWVDCDKNCGRWFHVICIKNSNFRSKSKSKNPKHYICPSCR</sequence>
<feature type="compositionally biased region" description="Basic and acidic residues" evidence="5">
    <location>
        <begin position="879"/>
        <end position="901"/>
    </location>
</feature>
<feature type="compositionally biased region" description="Basic residues" evidence="5">
    <location>
        <begin position="2174"/>
        <end position="2190"/>
    </location>
</feature>
<dbReference type="SMART" id="SM00249">
    <property type="entry name" value="PHD"/>
    <property type="match status" value="1"/>
</dbReference>
<dbReference type="Pfam" id="PF01429">
    <property type="entry name" value="MBD"/>
    <property type="match status" value="1"/>
</dbReference>
<dbReference type="SUPFAM" id="SSF54171">
    <property type="entry name" value="DNA-binding domain"/>
    <property type="match status" value="1"/>
</dbReference>
<dbReference type="InterPro" id="IPR013083">
    <property type="entry name" value="Znf_RING/FYVE/PHD"/>
</dbReference>
<feature type="compositionally biased region" description="Low complexity" evidence="5">
    <location>
        <begin position="15"/>
        <end position="26"/>
    </location>
</feature>
<dbReference type="GO" id="GO:0003677">
    <property type="term" value="F:DNA binding"/>
    <property type="evidence" value="ECO:0007669"/>
    <property type="project" value="InterPro"/>
</dbReference>
<feature type="compositionally biased region" description="Basic and acidic residues" evidence="5">
    <location>
        <begin position="35"/>
        <end position="82"/>
    </location>
</feature>
<dbReference type="InterPro" id="IPR019786">
    <property type="entry name" value="Zinc_finger_PHD-type_CS"/>
</dbReference>
<feature type="compositionally biased region" description="Polar residues" evidence="5">
    <location>
        <begin position="218"/>
        <end position="246"/>
    </location>
</feature>
<evidence type="ECO:0000259" key="6">
    <source>
        <dbReference type="PROSITE" id="PS50016"/>
    </source>
</evidence>
<feature type="region of interest" description="Disordered" evidence="5">
    <location>
        <begin position="2075"/>
        <end position="2255"/>
    </location>
</feature>
<feature type="compositionally biased region" description="Basic and acidic residues" evidence="5">
    <location>
        <begin position="248"/>
        <end position="261"/>
    </location>
</feature>
<feature type="compositionally biased region" description="Low complexity" evidence="5">
    <location>
        <begin position="1090"/>
        <end position="1119"/>
    </location>
</feature>
<evidence type="ECO:0000256" key="2">
    <source>
        <dbReference type="ARBA" id="ARBA00022771"/>
    </source>
</evidence>
<evidence type="ECO:0000256" key="5">
    <source>
        <dbReference type="SAM" id="MobiDB-lite"/>
    </source>
</evidence>
<dbReference type="PROSITE" id="PS50016">
    <property type="entry name" value="ZF_PHD_2"/>
    <property type="match status" value="1"/>
</dbReference>
<feature type="region of interest" description="Disordered" evidence="5">
    <location>
        <begin position="1"/>
        <end position="333"/>
    </location>
</feature>
<feature type="compositionally biased region" description="Polar residues" evidence="5">
    <location>
        <begin position="534"/>
        <end position="551"/>
    </location>
</feature>
<keyword evidence="2 4" id="KW-0863">Zinc-finger</keyword>
<keyword evidence="9" id="KW-1185">Reference proteome</keyword>
<dbReference type="InterPro" id="IPR019787">
    <property type="entry name" value="Znf_PHD-finger"/>
</dbReference>
<evidence type="ECO:0000256" key="4">
    <source>
        <dbReference type="PROSITE-ProRule" id="PRU00146"/>
    </source>
</evidence>
<evidence type="ECO:0000256" key="1">
    <source>
        <dbReference type="ARBA" id="ARBA00022723"/>
    </source>
</evidence>
<feature type="compositionally biased region" description="Basic and acidic residues" evidence="5">
    <location>
        <begin position="89"/>
        <end position="99"/>
    </location>
</feature>
<dbReference type="InterPro" id="IPR016177">
    <property type="entry name" value="DNA-bd_dom_sf"/>
</dbReference>
<feature type="compositionally biased region" description="Polar residues" evidence="5">
    <location>
        <begin position="1802"/>
        <end position="1813"/>
    </location>
</feature>
<dbReference type="SMART" id="SM00391">
    <property type="entry name" value="MBD"/>
    <property type="match status" value="1"/>
</dbReference>
<dbReference type="Gene3D" id="3.30.40.10">
    <property type="entry name" value="Zinc/RING finger domain, C3HC4 (zinc finger)"/>
    <property type="match status" value="1"/>
</dbReference>
<feature type="compositionally biased region" description="Acidic residues" evidence="5">
    <location>
        <begin position="2469"/>
        <end position="2484"/>
    </location>
</feature>
<feature type="compositionally biased region" description="Basic and acidic residues" evidence="5">
    <location>
        <begin position="2433"/>
        <end position="2442"/>
    </location>
</feature>
<dbReference type="CDD" id="cd00122">
    <property type="entry name" value="MBD"/>
    <property type="match status" value="1"/>
</dbReference>
<feature type="compositionally biased region" description="Basic and acidic residues" evidence="5">
    <location>
        <begin position="1773"/>
        <end position="1783"/>
    </location>
</feature>
<dbReference type="Gene3D" id="3.30.890.10">
    <property type="entry name" value="Methyl-cpg-binding Protein 2, Chain A"/>
    <property type="match status" value="1"/>
</dbReference>
<feature type="domain" description="MBD" evidence="7">
    <location>
        <begin position="332"/>
        <end position="405"/>
    </location>
</feature>
<gene>
    <name evidence="8" type="ORF">RRG08_046528</name>
</gene>
<protein>
    <recommendedName>
        <fullName evidence="10">MBD domain-containing protein</fullName>
    </recommendedName>
</protein>
<dbReference type="InterPro" id="IPR001739">
    <property type="entry name" value="Methyl_CpG_DNA-bd"/>
</dbReference>
<dbReference type="PROSITE" id="PS01359">
    <property type="entry name" value="ZF_PHD_1"/>
    <property type="match status" value="1"/>
</dbReference>
<accession>A0AAE0Z7C1</accession>
<feature type="compositionally biased region" description="Polar residues" evidence="5">
    <location>
        <begin position="2202"/>
        <end position="2214"/>
    </location>
</feature>
<feature type="compositionally biased region" description="Acidic residues" evidence="5">
    <location>
        <begin position="605"/>
        <end position="618"/>
    </location>
</feature>
<feature type="compositionally biased region" description="Polar residues" evidence="5">
    <location>
        <begin position="424"/>
        <end position="442"/>
    </location>
</feature>
<evidence type="ECO:0000313" key="8">
    <source>
        <dbReference type="EMBL" id="KAK3764060.1"/>
    </source>
</evidence>
<evidence type="ECO:0000313" key="9">
    <source>
        <dbReference type="Proteomes" id="UP001283361"/>
    </source>
</evidence>
<dbReference type="PROSITE" id="PS50982">
    <property type="entry name" value="MBD"/>
    <property type="match status" value="1"/>
</dbReference>
<keyword evidence="3" id="KW-0862">Zinc</keyword>
<feature type="region of interest" description="Disordered" evidence="5">
    <location>
        <begin position="1084"/>
        <end position="1131"/>
    </location>
</feature>
<feature type="compositionally biased region" description="Basic and acidic residues" evidence="5">
    <location>
        <begin position="1"/>
        <end position="13"/>
    </location>
</feature>
<evidence type="ECO:0008006" key="10">
    <source>
        <dbReference type="Google" id="ProtNLM"/>
    </source>
</evidence>
<feature type="region of interest" description="Disordered" evidence="5">
    <location>
        <begin position="423"/>
        <end position="482"/>
    </location>
</feature>
<feature type="compositionally biased region" description="Basic and acidic residues" evidence="5">
    <location>
        <begin position="2191"/>
        <end position="2201"/>
    </location>
</feature>
<dbReference type="InterPro" id="IPR011011">
    <property type="entry name" value="Znf_FYVE_PHD"/>
</dbReference>
<dbReference type="SUPFAM" id="SSF57903">
    <property type="entry name" value="FYVE/PHD zinc finger"/>
    <property type="match status" value="1"/>
</dbReference>
<dbReference type="GO" id="GO:0008270">
    <property type="term" value="F:zinc ion binding"/>
    <property type="evidence" value="ECO:0007669"/>
    <property type="project" value="UniProtKB-KW"/>
</dbReference>
<proteinExistence type="predicted"/>
<feature type="compositionally biased region" description="Acidic residues" evidence="5">
    <location>
        <begin position="2086"/>
        <end position="2128"/>
    </location>
</feature>
<dbReference type="Proteomes" id="UP001283361">
    <property type="component" value="Unassembled WGS sequence"/>
</dbReference>
<feature type="compositionally biased region" description="Polar residues" evidence="5">
    <location>
        <begin position="1013"/>
        <end position="1023"/>
    </location>
</feature>
<comment type="caution">
    <text evidence="8">The sequence shown here is derived from an EMBL/GenBank/DDBJ whole genome shotgun (WGS) entry which is preliminary data.</text>
</comment>
<feature type="region of interest" description="Disordered" evidence="5">
    <location>
        <begin position="833"/>
        <end position="903"/>
    </location>
</feature>
<feature type="compositionally biased region" description="Acidic residues" evidence="5">
    <location>
        <begin position="2402"/>
        <end position="2412"/>
    </location>
</feature>
<feature type="compositionally biased region" description="Low complexity" evidence="5">
    <location>
        <begin position="443"/>
        <end position="462"/>
    </location>
</feature>
<reference evidence="8" key="1">
    <citation type="journal article" date="2023" name="G3 (Bethesda)">
        <title>A reference genome for the long-term kleptoplast-retaining sea slug Elysia crispata morphotype clarki.</title>
        <authorList>
            <person name="Eastman K.E."/>
            <person name="Pendleton A.L."/>
            <person name="Shaikh M.A."/>
            <person name="Suttiyut T."/>
            <person name="Ogas R."/>
            <person name="Tomko P."/>
            <person name="Gavelis G."/>
            <person name="Widhalm J.R."/>
            <person name="Wisecaver J.H."/>
        </authorList>
    </citation>
    <scope>NUCLEOTIDE SEQUENCE</scope>
    <source>
        <strain evidence="8">ECLA1</strain>
    </source>
</reference>